<evidence type="ECO:0000313" key="1">
    <source>
        <dbReference type="EMBL" id="TFK60840.1"/>
    </source>
</evidence>
<organism evidence="1 2">
    <name type="scientific">Pluteus cervinus</name>
    <dbReference type="NCBI Taxonomy" id="181527"/>
    <lineage>
        <taxon>Eukaryota</taxon>
        <taxon>Fungi</taxon>
        <taxon>Dikarya</taxon>
        <taxon>Basidiomycota</taxon>
        <taxon>Agaricomycotina</taxon>
        <taxon>Agaricomycetes</taxon>
        <taxon>Agaricomycetidae</taxon>
        <taxon>Agaricales</taxon>
        <taxon>Pluteineae</taxon>
        <taxon>Pluteaceae</taxon>
        <taxon>Pluteus</taxon>
    </lineage>
</organism>
<name>A0ACD3A574_9AGAR</name>
<evidence type="ECO:0000313" key="2">
    <source>
        <dbReference type="Proteomes" id="UP000308600"/>
    </source>
</evidence>
<protein>
    <submittedName>
        <fullName evidence="1">Uncharacterized protein</fullName>
    </submittedName>
</protein>
<dbReference type="Proteomes" id="UP000308600">
    <property type="component" value="Unassembled WGS sequence"/>
</dbReference>
<dbReference type="EMBL" id="ML208726">
    <property type="protein sequence ID" value="TFK60840.1"/>
    <property type="molecule type" value="Genomic_DNA"/>
</dbReference>
<proteinExistence type="predicted"/>
<accession>A0ACD3A574</accession>
<sequence>MNSNIPFPTLIKTIGNDPSFPNVPLRSNNFFKPTEAAAFVQFDSITKFTTYSKSGTTAAGVGGTRNSAKPELVESPVSSLVHEGSFGGESYEYSDYIQPHPLKLVLSSLSTSNVPITTRVMHAEAPFFNINVWSTHIKWTAMGFTLKDRNMTAHVEPKLRFLDEMDRVYIFPAKFGTKVLGHSSELDNVDQSIPAHKPVAESKVVLIPLISTQPVLVFCGIYFPHALQLKLQLPAEVIYGEFDKNNRPTYVPRLNVDHWQQPPRFLSAPQQQPVQPIEFDNFQPTPNPSAMTASVARKLVGSLSFHIRPAFKFYAIHRDEKSCGSNNTLHPLQLFTPQGLNTEINLQIMQHIPQRHTSTHLGLFRPLTGLAQRRVQPTFACNIIGGIRLRALNSSTWVLHNVLSALSAPTLRPYHLYLPRLSVCIGRTVFSVLTPLFALLPRTRAEWRALGFGSKNSGK</sequence>
<keyword evidence="2" id="KW-1185">Reference proteome</keyword>
<reference evidence="1 2" key="1">
    <citation type="journal article" date="2019" name="Nat. Ecol. Evol.">
        <title>Megaphylogeny resolves global patterns of mushroom evolution.</title>
        <authorList>
            <person name="Varga T."/>
            <person name="Krizsan K."/>
            <person name="Foldi C."/>
            <person name="Dima B."/>
            <person name="Sanchez-Garcia M."/>
            <person name="Sanchez-Ramirez S."/>
            <person name="Szollosi G.J."/>
            <person name="Szarkandi J.G."/>
            <person name="Papp V."/>
            <person name="Albert L."/>
            <person name="Andreopoulos W."/>
            <person name="Angelini C."/>
            <person name="Antonin V."/>
            <person name="Barry K.W."/>
            <person name="Bougher N.L."/>
            <person name="Buchanan P."/>
            <person name="Buyck B."/>
            <person name="Bense V."/>
            <person name="Catcheside P."/>
            <person name="Chovatia M."/>
            <person name="Cooper J."/>
            <person name="Damon W."/>
            <person name="Desjardin D."/>
            <person name="Finy P."/>
            <person name="Geml J."/>
            <person name="Haridas S."/>
            <person name="Hughes K."/>
            <person name="Justo A."/>
            <person name="Karasinski D."/>
            <person name="Kautmanova I."/>
            <person name="Kiss B."/>
            <person name="Kocsube S."/>
            <person name="Kotiranta H."/>
            <person name="LaButti K.M."/>
            <person name="Lechner B.E."/>
            <person name="Liimatainen K."/>
            <person name="Lipzen A."/>
            <person name="Lukacs Z."/>
            <person name="Mihaltcheva S."/>
            <person name="Morgado L.N."/>
            <person name="Niskanen T."/>
            <person name="Noordeloos M.E."/>
            <person name="Ohm R.A."/>
            <person name="Ortiz-Santana B."/>
            <person name="Ovrebo C."/>
            <person name="Racz N."/>
            <person name="Riley R."/>
            <person name="Savchenko A."/>
            <person name="Shiryaev A."/>
            <person name="Soop K."/>
            <person name="Spirin V."/>
            <person name="Szebenyi C."/>
            <person name="Tomsovsky M."/>
            <person name="Tulloss R.E."/>
            <person name="Uehling J."/>
            <person name="Grigoriev I.V."/>
            <person name="Vagvolgyi C."/>
            <person name="Papp T."/>
            <person name="Martin F.M."/>
            <person name="Miettinen O."/>
            <person name="Hibbett D.S."/>
            <person name="Nagy L.G."/>
        </authorList>
    </citation>
    <scope>NUCLEOTIDE SEQUENCE [LARGE SCALE GENOMIC DNA]</scope>
    <source>
        <strain evidence="1 2">NL-1719</strain>
    </source>
</reference>
<gene>
    <name evidence="1" type="ORF">BDN72DRAFT_864056</name>
</gene>